<evidence type="ECO:0000313" key="2">
    <source>
        <dbReference type="Proteomes" id="UP001524478"/>
    </source>
</evidence>
<organism evidence="1 2">
    <name type="scientific">Tissierella carlieri</name>
    <dbReference type="NCBI Taxonomy" id="689904"/>
    <lineage>
        <taxon>Bacteria</taxon>
        <taxon>Bacillati</taxon>
        <taxon>Bacillota</taxon>
        <taxon>Tissierellia</taxon>
        <taxon>Tissierellales</taxon>
        <taxon>Tissierellaceae</taxon>
        <taxon>Tissierella</taxon>
    </lineage>
</organism>
<evidence type="ECO:0000313" key="1">
    <source>
        <dbReference type="EMBL" id="MCQ4921540.1"/>
    </source>
</evidence>
<comment type="caution">
    <text evidence="1">The sequence shown here is derived from an EMBL/GenBank/DDBJ whole genome shotgun (WGS) entry which is preliminary data.</text>
</comment>
<dbReference type="Proteomes" id="UP001524478">
    <property type="component" value="Unassembled WGS sequence"/>
</dbReference>
<reference evidence="1 2" key="1">
    <citation type="submission" date="2022-06" db="EMBL/GenBank/DDBJ databases">
        <title>Isolation of gut microbiota from human fecal samples.</title>
        <authorList>
            <person name="Pamer E.G."/>
            <person name="Barat B."/>
            <person name="Waligurski E."/>
            <person name="Medina S."/>
            <person name="Paddock L."/>
            <person name="Mostad J."/>
        </authorList>
    </citation>
    <scope>NUCLEOTIDE SEQUENCE [LARGE SCALE GENOMIC DNA]</scope>
    <source>
        <strain evidence="1 2">DFI.7.95</strain>
    </source>
</reference>
<dbReference type="EMBL" id="JANGAC010000001">
    <property type="protein sequence ID" value="MCQ4921540.1"/>
    <property type="molecule type" value="Genomic_DNA"/>
</dbReference>
<proteinExistence type="predicted"/>
<protein>
    <submittedName>
        <fullName evidence="1">Uncharacterized protein</fullName>
    </submittedName>
</protein>
<accession>A0ABT1S5A6</accession>
<name>A0ABT1S5A6_9FIRM</name>
<dbReference type="RefSeq" id="WP_256310060.1">
    <property type="nucleotide sequence ID" value="NZ_JANGAC010000001.1"/>
</dbReference>
<gene>
    <name evidence="1" type="ORF">NE686_00460</name>
</gene>
<keyword evidence="2" id="KW-1185">Reference proteome</keyword>
<sequence length="187" mass="21767">MKNKKWILLTAVICILVFCFFKSRPQDTIALMENMISKHIKAKHSIMVYNQIVIDNHRLVSYVQEGKEGYQEVGYAHFILNDKGKYKLHNIVEPDKIIEKGKDITIYEFSKLELEFSHLTKSDFSIGKSLFIISNNPQLAKIERIMDNGEIQVKEVAINPYISFFDDLDGNSKAEYYFYDKNGDIIE</sequence>